<dbReference type="Pfam" id="PF07085">
    <property type="entry name" value="DRTGG"/>
    <property type="match status" value="1"/>
</dbReference>
<gene>
    <name evidence="4" type="ORF">FC15_GL001479</name>
</gene>
<evidence type="ECO:0000256" key="2">
    <source>
        <dbReference type="PROSITE-ProRule" id="PRU00703"/>
    </source>
</evidence>
<evidence type="ECO:0000313" key="5">
    <source>
        <dbReference type="Proteomes" id="UP000051315"/>
    </source>
</evidence>
<dbReference type="InterPro" id="IPR029069">
    <property type="entry name" value="HotDog_dom_sf"/>
</dbReference>
<dbReference type="PANTHER" id="PTHR43080">
    <property type="entry name" value="CBS DOMAIN-CONTAINING PROTEIN CBSX3, MITOCHONDRIAL"/>
    <property type="match status" value="1"/>
</dbReference>
<dbReference type="SUPFAM" id="SSF54637">
    <property type="entry name" value="Thioesterase/thiol ester dehydrase-isomerase"/>
    <property type="match status" value="1"/>
</dbReference>
<dbReference type="PATRIC" id="fig|1423735.3.peg.1528"/>
<dbReference type="InterPro" id="IPR000644">
    <property type="entry name" value="CBS_dom"/>
</dbReference>
<comment type="caution">
    <text evidence="4">The sequence shown here is derived from an EMBL/GenBank/DDBJ whole genome shotgun (WGS) entry which is preliminary data.</text>
</comment>
<dbReference type="STRING" id="1423735.FC15_GL001479"/>
<name>A0A0R1VXF9_9LACO</name>
<dbReference type="OrthoDB" id="1790451at2"/>
<dbReference type="Gene3D" id="3.40.1390.20">
    <property type="entry name" value="HprK N-terminal domain-like"/>
    <property type="match status" value="1"/>
</dbReference>
<dbReference type="InterPro" id="IPR036388">
    <property type="entry name" value="WH-like_DNA-bd_sf"/>
</dbReference>
<evidence type="ECO:0000256" key="1">
    <source>
        <dbReference type="ARBA" id="ARBA00023122"/>
    </source>
</evidence>
<dbReference type="InterPro" id="IPR046342">
    <property type="entry name" value="CBS_dom_sf"/>
</dbReference>
<dbReference type="InterPro" id="IPR051257">
    <property type="entry name" value="Diverse_CBS-Domain"/>
</dbReference>
<dbReference type="Gene3D" id="3.10.580.10">
    <property type="entry name" value="CBS-domain"/>
    <property type="match status" value="1"/>
</dbReference>
<protein>
    <recommendedName>
        <fullName evidence="3">CBS domain-containing protein</fullName>
    </recommendedName>
</protein>
<dbReference type="Gene3D" id="3.10.129.10">
    <property type="entry name" value="Hotdog Thioesterase"/>
    <property type="match status" value="1"/>
</dbReference>
<reference evidence="4 5" key="1">
    <citation type="journal article" date="2015" name="Genome Announc.">
        <title>Expanding the biotechnology potential of lactobacilli through comparative genomics of 213 strains and associated genera.</title>
        <authorList>
            <person name="Sun Z."/>
            <person name="Harris H.M."/>
            <person name="McCann A."/>
            <person name="Guo C."/>
            <person name="Argimon S."/>
            <person name="Zhang W."/>
            <person name="Yang X."/>
            <person name="Jeffery I.B."/>
            <person name="Cooney J.C."/>
            <person name="Kagawa T.F."/>
            <person name="Liu W."/>
            <person name="Song Y."/>
            <person name="Salvetti E."/>
            <person name="Wrobel A."/>
            <person name="Rasinkangas P."/>
            <person name="Parkhill J."/>
            <person name="Rea M.C."/>
            <person name="O'Sullivan O."/>
            <person name="Ritari J."/>
            <person name="Douillard F.P."/>
            <person name="Paul Ross R."/>
            <person name="Yang R."/>
            <person name="Briner A.E."/>
            <person name="Felis G.E."/>
            <person name="de Vos W.M."/>
            <person name="Barrangou R."/>
            <person name="Klaenhammer T.R."/>
            <person name="Caufield P.W."/>
            <person name="Cui Y."/>
            <person name="Zhang H."/>
            <person name="O'Toole P.W."/>
        </authorList>
    </citation>
    <scope>NUCLEOTIDE SEQUENCE [LARGE SCALE GENOMIC DNA]</scope>
    <source>
        <strain evidence="4 5">DSM 17758</strain>
    </source>
</reference>
<feature type="domain" description="CBS" evidence="3">
    <location>
        <begin position="256"/>
        <end position="314"/>
    </location>
</feature>
<proteinExistence type="predicted"/>
<dbReference type="SMART" id="SM00116">
    <property type="entry name" value="CBS"/>
    <property type="match status" value="2"/>
</dbReference>
<dbReference type="Proteomes" id="UP000051315">
    <property type="component" value="Unassembled WGS sequence"/>
</dbReference>
<dbReference type="PANTHER" id="PTHR43080:SF2">
    <property type="entry name" value="CBS DOMAIN-CONTAINING PROTEIN"/>
    <property type="match status" value="1"/>
</dbReference>
<dbReference type="SUPFAM" id="SSF75138">
    <property type="entry name" value="HprK N-terminal domain-like"/>
    <property type="match status" value="1"/>
</dbReference>
<dbReference type="InterPro" id="IPR010766">
    <property type="entry name" value="DRTGG"/>
</dbReference>
<dbReference type="RefSeq" id="WP_057824388.1">
    <property type="nucleotide sequence ID" value="NZ_AZFX01000040.1"/>
</dbReference>
<dbReference type="Pfam" id="PF00571">
    <property type="entry name" value="CBS"/>
    <property type="match status" value="2"/>
</dbReference>
<dbReference type="InterPro" id="IPR028979">
    <property type="entry name" value="Ser_kin/Pase_Hpr-like_N_sf"/>
</dbReference>
<keyword evidence="5" id="KW-1185">Reference proteome</keyword>
<sequence length="442" mass="49167">MATKHEEIIHYLENLPIGRKVSVRALARNLKVSEGTAYRAIKSAELSGLVATIERVGTVRIEKDRPKKLDELSFADILDLIDGSVLGGGKGVDKTLKKFVIGAMTETAMIPYISPMSLVIVGNRDEAQKIALTHGAAVLITGGFQASREIIGLADEAELPLISTNYDTFTVASLINREISNKNIKQDIMTVADVFQSVEQIQVLRQTQKVSDYQALRRSTNQTRFSVVTDKGRLVGIVTSQDIRGHSEGTLLDKVMVKNPITVTRHTSLANAIHLLTSNSIDLLPVVDRNFNLVGILNRASVQGRDRPLLSHERTWTLQYQVSESLYTIEQDEANSHRPFPDWGVHVTPQMANEIGALSIGVLSELLTLATTRSLRIYQQKASMVDQIDLNYFRLVQIDHELEIQLKVVNENRRRTTFDIDVISDHTLVAKALVTCQVIEDI</sequence>
<dbReference type="CDD" id="cd04596">
    <property type="entry name" value="CBS_pair_DRTGG_assoc"/>
    <property type="match status" value="1"/>
</dbReference>
<dbReference type="PROSITE" id="PS51371">
    <property type="entry name" value="CBS"/>
    <property type="match status" value="1"/>
</dbReference>
<organism evidence="4 5">
    <name type="scientific">Lapidilactobacillus concavus DSM 17758</name>
    <dbReference type="NCBI Taxonomy" id="1423735"/>
    <lineage>
        <taxon>Bacteria</taxon>
        <taxon>Bacillati</taxon>
        <taxon>Bacillota</taxon>
        <taxon>Bacilli</taxon>
        <taxon>Lactobacillales</taxon>
        <taxon>Lactobacillaceae</taxon>
        <taxon>Lapidilactobacillus</taxon>
    </lineage>
</organism>
<evidence type="ECO:0000259" key="3">
    <source>
        <dbReference type="PROSITE" id="PS51371"/>
    </source>
</evidence>
<dbReference type="SUPFAM" id="SSF54631">
    <property type="entry name" value="CBS-domain pair"/>
    <property type="match status" value="1"/>
</dbReference>
<dbReference type="Gene3D" id="1.10.10.10">
    <property type="entry name" value="Winged helix-like DNA-binding domain superfamily/Winged helix DNA-binding domain"/>
    <property type="match status" value="1"/>
</dbReference>
<evidence type="ECO:0000313" key="4">
    <source>
        <dbReference type="EMBL" id="KRM10247.1"/>
    </source>
</evidence>
<keyword evidence="1 2" id="KW-0129">CBS domain</keyword>
<dbReference type="EMBL" id="AZFX01000040">
    <property type="protein sequence ID" value="KRM10247.1"/>
    <property type="molecule type" value="Genomic_DNA"/>
</dbReference>
<accession>A0A0R1VXF9</accession>
<dbReference type="AlphaFoldDB" id="A0A0R1VXF9"/>